<accession>A0A0D2CW87</accession>
<evidence type="ECO:0000256" key="1">
    <source>
        <dbReference type="SAM" id="MobiDB-lite"/>
    </source>
</evidence>
<keyword evidence="3" id="KW-1185">Reference proteome</keyword>
<dbReference type="HOGENOM" id="CLU_1651937_0_0_1"/>
<dbReference type="Proteomes" id="UP000054266">
    <property type="component" value="Unassembled WGS sequence"/>
</dbReference>
<gene>
    <name evidence="2" type="ORF">PV04_05294</name>
</gene>
<reference evidence="2 3" key="1">
    <citation type="submission" date="2015-01" db="EMBL/GenBank/DDBJ databases">
        <title>The Genome Sequence of Capronia semiimmersa CBS27337.</title>
        <authorList>
            <consortium name="The Broad Institute Genomics Platform"/>
            <person name="Cuomo C."/>
            <person name="de Hoog S."/>
            <person name="Gorbushina A."/>
            <person name="Stielow B."/>
            <person name="Teixiera M."/>
            <person name="Abouelleil A."/>
            <person name="Chapman S.B."/>
            <person name="Priest M."/>
            <person name="Young S.K."/>
            <person name="Wortman J."/>
            <person name="Nusbaum C."/>
            <person name="Birren B."/>
        </authorList>
    </citation>
    <scope>NUCLEOTIDE SEQUENCE [LARGE SCALE GENOMIC DNA]</scope>
    <source>
        <strain evidence="2 3">CBS 27337</strain>
    </source>
</reference>
<organism evidence="2 3">
    <name type="scientific">Phialophora macrospora</name>
    <dbReference type="NCBI Taxonomy" id="1851006"/>
    <lineage>
        <taxon>Eukaryota</taxon>
        <taxon>Fungi</taxon>
        <taxon>Dikarya</taxon>
        <taxon>Ascomycota</taxon>
        <taxon>Pezizomycotina</taxon>
        <taxon>Eurotiomycetes</taxon>
        <taxon>Chaetothyriomycetidae</taxon>
        <taxon>Chaetothyriales</taxon>
        <taxon>Herpotrichiellaceae</taxon>
        <taxon>Phialophora</taxon>
    </lineage>
</organism>
<protein>
    <submittedName>
        <fullName evidence="2">Uncharacterized protein</fullName>
    </submittedName>
</protein>
<dbReference type="AlphaFoldDB" id="A0A0D2CW87"/>
<feature type="region of interest" description="Disordered" evidence="1">
    <location>
        <begin position="137"/>
        <end position="160"/>
    </location>
</feature>
<dbReference type="EMBL" id="KN846958">
    <property type="protein sequence ID" value="KIW69416.1"/>
    <property type="molecule type" value="Genomic_DNA"/>
</dbReference>
<proteinExistence type="predicted"/>
<evidence type="ECO:0000313" key="2">
    <source>
        <dbReference type="EMBL" id="KIW69416.1"/>
    </source>
</evidence>
<name>A0A0D2CW87_9EURO</name>
<dbReference type="EMBL" id="KN846958">
    <property type="protein sequence ID" value="KIW69415.1"/>
    <property type="molecule type" value="Genomic_DNA"/>
</dbReference>
<sequence length="160" mass="17558">MSGTVSVAWLEGPTQSTQLGRLYPTSQSWCATFRPVKLVLRQQRRTNPASALVTQGDGFRDTSIRQTAYRQLSSVGRVGSSVRARGKRSFSDSALLFTVYRRGFRVWAMLDEGEGEGDTNQASGKCAACLSERVYPDSMASSSDPRPEREISSYSVGGFQ</sequence>
<evidence type="ECO:0000313" key="3">
    <source>
        <dbReference type="Proteomes" id="UP000054266"/>
    </source>
</evidence>